<accession>A0ABP0ZQK5</accession>
<organism evidence="2 3">
    <name type="scientific">Lodderomyces beijingensis</name>
    <dbReference type="NCBI Taxonomy" id="1775926"/>
    <lineage>
        <taxon>Eukaryota</taxon>
        <taxon>Fungi</taxon>
        <taxon>Dikarya</taxon>
        <taxon>Ascomycota</taxon>
        <taxon>Saccharomycotina</taxon>
        <taxon>Pichiomycetes</taxon>
        <taxon>Debaryomycetaceae</taxon>
        <taxon>Candida/Lodderomyces clade</taxon>
        <taxon>Lodderomyces</taxon>
    </lineage>
</organism>
<dbReference type="PANTHER" id="PTHR15141:SF76">
    <property type="entry name" value="TRANSCRIPTION ELONGATION FACTOR B POLYPEPTIDE 3"/>
    <property type="match status" value="1"/>
</dbReference>
<protein>
    <recommendedName>
        <fullName evidence="4">Elongin-A</fullName>
    </recommendedName>
</protein>
<feature type="compositionally biased region" description="Gly residues" evidence="1">
    <location>
        <begin position="158"/>
        <end position="175"/>
    </location>
</feature>
<dbReference type="Gene3D" id="6.10.250.3180">
    <property type="match status" value="1"/>
</dbReference>
<feature type="region of interest" description="Disordered" evidence="1">
    <location>
        <begin position="150"/>
        <end position="181"/>
    </location>
</feature>
<feature type="compositionally biased region" description="Low complexity" evidence="1">
    <location>
        <begin position="256"/>
        <end position="267"/>
    </location>
</feature>
<dbReference type="InterPro" id="IPR051870">
    <property type="entry name" value="Elongin-A_domain"/>
</dbReference>
<dbReference type="InterPro" id="IPR010684">
    <property type="entry name" value="RNA_pol_II_trans_fac_SIII_A"/>
</dbReference>
<name>A0ABP0ZQK5_9ASCO</name>
<gene>
    <name evidence="2" type="ORF">LODBEIA_P27140</name>
</gene>
<dbReference type="Proteomes" id="UP001497383">
    <property type="component" value="Chromosome 3"/>
</dbReference>
<evidence type="ECO:0000256" key="1">
    <source>
        <dbReference type="SAM" id="MobiDB-lite"/>
    </source>
</evidence>
<dbReference type="GeneID" id="92207910"/>
<feature type="region of interest" description="Disordered" evidence="1">
    <location>
        <begin position="233"/>
        <end position="330"/>
    </location>
</feature>
<dbReference type="PANTHER" id="PTHR15141">
    <property type="entry name" value="TRANSCRIPTION ELONGATION FACTOR B POLYPEPTIDE 3"/>
    <property type="match status" value="1"/>
</dbReference>
<reference evidence="2 3" key="1">
    <citation type="submission" date="2024-03" db="EMBL/GenBank/DDBJ databases">
        <authorList>
            <person name="Brejova B."/>
        </authorList>
    </citation>
    <scope>NUCLEOTIDE SEQUENCE [LARGE SCALE GENOMIC DNA]</scope>
    <source>
        <strain evidence="2 3">CBS 14171</strain>
    </source>
</reference>
<proteinExistence type="predicted"/>
<dbReference type="RefSeq" id="XP_066829652.1">
    <property type="nucleotide sequence ID" value="XM_066972744.1"/>
</dbReference>
<dbReference type="Pfam" id="PF06881">
    <property type="entry name" value="Elongin_A"/>
    <property type="match status" value="1"/>
</dbReference>
<dbReference type="EMBL" id="OZ022407">
    <property type="protein sequence ID" value="CAK9438490.1"/>
    <property type="molecule type" value="Genomic_DNA"/>
</dbReference>
<sequence length="330" mass="37583">MERAKVAYKHPNGLATLLHLSQQCVKRNITRLQDVGTTPYHLLEPVLSAMSAKQLDQLEKLSRQLMPHTDGIWKQLIQKDFPDRVVDAPLVHGPEMPYKSLYYRYIEQRDEFRKDSAKRLRHLQQSYMKEKSKNKVITVNEVLRDPSRKRMRQPYIASGGGGGGRGGNNNGGGRSGWFRNRQTRLVQNSILERATRDAQMSQRSFGKLTRYDPYDAFKCLPIRVPKRPAIRRTTCFDQSKKEAAPKPVMKKTPEVTSSPASSSAPTLTPTPPPSPAKMAEIAKKRRSQQHQPSIFLQRKKPNLKTQSVRKPAPKKEPPSRIKAIKSPLFS</sequence>
<evidence type="ECO:0000313" key="3">
    <source>
        <dbReference type="Proteomes" id="UP001497383"/>
    </source>
</evidence>
<evidence type="ECO:0000313" key="2">
    <source>
        <dbReference type="EMBL" id="CAK9438490.1"/>
    </source>
</evidence>
<evidence type="ECO:0008006" key="4">
    <source>
        <dbReference type="Google" id="ProtNLM"/>
    </source>
</evidence>
<keyword evidence="3" id="KW-1185">Reference proteome</keyword>